<sequence>MEYVPESFLGKSFEELQDFLVLKEYDYSFVKNNISDPYFCFDTYLTEGKLSVSGTKIEHSIISFMANKCSNIIALISTEQAIKISSLLNDFFPDNFRFVLKDDLIELDNSASTKLIKGKFVEFEIKHRPFDISKKFDINNFENYNFISAFLNDYRVIIEPKVKQYLLTIFPWNSLSK</sequence>
<dbReference type="RefSeq" id="WP_264750517.1">
    <property type="nucleotide sequence ID" value="NZ_JAPDHW010000008.1"/>
</dbReference>
<dbReference type="EMBL" id="JAPDHW010000008">
    <property type="protein sequence ID" value="MCW3169344.1"/>
    <property type="molecule type" value="Genomic_DNA"/>
</dbReference>
<comment type="caution">
    <text evidence="1">The sequence shown here is derived from an EMBL/GenBank/DDBJ whole genome shotgun (WGS) entry which is preliminary data.</text>
</comment>
<name>A0ABT3I024_9FLAO</name>
<dbReference type="Proteomes" id="UP001163731">
    <property type="component" value="Unassembled WGS sequence"/>
</dbReference>
<protein>
    <submittedName>
        <fullName evidence="1">Uncharacterized protein</fullName>
    </submittedName>
</protein>
<gene>
    <name evidence="1" type="ORF">OMO38_12515</name>
</gene>
<accession>A0ABT3I024</accession>
<organism evidence="1 2">
    <name type="scientific">Chryseobacterium kimseyorum</name>
    <dbReference type="NCBI Taxonomy" id="2984028"/>
    <lineage>
        <taxon>Bacteria</taxon>
        <taxon>Pseudomonadati</taxon>
        <taxon>Bacteroidota</taxon>
        <taxon>Flavobacteriia</taxon>
        <taxon>Flavobacteriales</taxon>
        <taxon>Weeksellaceae</taxon>
        <taxon>Chryseobacterium group</taxon>
        <taxon>Chryseobacterium</taxon>
    </lineage>
</organism>
<evidence type="ECO:0000313" key="1">
    <source>
        <dbReference type="EMBL" id="MCW3169344.1"/>
    </source>
</evidence>
<reference evidence="1" key="1">
    <citation type="submission" date="2022-10" db="EMBL/GenBank/DDBJ databases">
        <title>Chryseobacterium babae sp. nov. isolated from the gut of the beetle Oryctes rhinoceros, and Chryseobacterium kimseyorum sp. nov., isolated from a stick insect rearing cage.</title>
        <authorList>
            <person name="Shelomi M."/>
            <person name="Han C.-J."/>
            <person name="Chen W.-M."/>
            <person name="Chen H.-K."/>
            <person name="Liaw S.-J."/>
            <person name="Muhle E."/>
            <person name="Clermont D."/>
        </authorList>
    </citation>
    <scope>NUCLEOTIDE SEQUENCE</scope>
    <source>
        <strain evidence="1">09-1422</strain>
    </source>
</reference>
<proteinExistence type="predicted"/>
<evidence type="ECO:0000313" key="2">
    <source>
        <dbReference type="Proteomes" id="UP001163731"/>
    </source>
</evidence>
<keyword evidence="2" id="KW-1185">Reference proteome</keyword>